<protein>
    <submittedName>
        <fullName evidence="1">Putative baseplate assembly protein</fullName>
    </submittedName>
</protein>
<comment type="caution">
    <text evidence="1">The sequence shown here is derived from an EMBL/GenBank/DDBJ whole genome shotgun (WGS) entry which is preliminary data.</text>
</comment>
<evidence type="ECO:0000313" key="2">
    <source>
        <dbReference type="Proteomes" id="UP000321192"/>
    </source>
</evidence>
<organism evidence="1 2">
    <name type="scientific">Thauera aminoaromatica</name>
    <dbReference type="NCBI Taxonomy" id="164330"/>
    <lineage>
        <taxon>Bacteria</taxon>
        <taxon>Pseudomonadati</taxon>
        <taxon>Pseudomonadota</taxon>
        <taxon>Betaproteobacteria</taxon>
        <taxon>Rhodocyclales</taxon>
        <taxon>Zoogloeaceae</taxon>
        <taxon>Thauera</taxon>
    </lineage>
</organism>
<dbReference type="Proteomes" id="UP000321192">
    <property type="component" value="Unassembled WGS sequence"/>
</dbReference>
<name>A0A5C7SJL6_THASP</name>
<dbReference type="InterPro" id="IPR011749">
    <property type="entry name" value="CHP02243"/>
</dbReference>
<accession>A0A5C7SJL6</accession>
<gene>
    <name evidence="1" type="ORF">E6Q80_14390</name>
</gene>
<proteinExistence type="predicted"/>
<evidence type="ECO:0000313" key="1">
    <source>
        <dbReference type="EMBL" id="TXH82931.1"/>
    </source>
</evidence>
<reference evidence="1 2" key="1">
    <citation type="submission" date="2018-09" db="EMBL/GenBank/DDBJ databases">
        <title>Metagenome Assembled Genomes from an Advanced Water Purification Facility.</title>
        <authorList>
            <person name="Stamps B.W."/>
            <person name="Spear J.R."/>
        </authorList>
    </citation>
    <scope>NUCLEOTIDE SEQUENCE [LARGE SCALE GENOMIC DNA]</scope>
    <source>
        <strain evidence="1">Bin_27_1</strain>
    </source>
</reference>
<dbReference type="NCBIfam" id="TIGR02243">
    <property type="entry name" value="putative baseplate assembly protein"/>
    <property type="match status" value="1"/>
</dbReference>
<dbReference type="EMBL" id="SSFD01000228">
    <property type="protein sequence ID" value="TXH82931.1"/>
    <property type="molecule type" value="Genomic_DNA"/>
</dbReference>
<dbReference type="AlphaFoldDB" id="A0A5C7SJL6"/>
<sequence length="935" mass="96611">MMSTPRPTDPACGCSQGLAVATPRAITNRPGLPALDARVGDHASLRQTLIARLTLCHAENNALAGLTTRAPGDFTLGLLDAWASAGDVLAFYQERIANESYLGTATERLSVQELARLIDYRLRPGVAASACLAFTLEDPPGTPRRVAPTADTLGSVQYNAAQMGVPQRTRLEAGLKVQSVPGPGQSAQVFETIEPIDASPAWNALKPRLTARQTVAAGGTELRLEGLATGLKKGDALLIPPAALGAAGGELTLCRIGALQLDDYHRSTRVSLGPRQNAGSPPASLAASVPAPGASALQFVGRATPCADFHAATQAQGIAPLDVLDNLRACRAPAPRVMALRSRAAIFGHNAPRYDALPSAQRFAEYAPSATSSASLSTLVYQIKAGGFSGRAASWVDGKLDAYPGEPAGSTQLYLDAVYPNVTAGSWITLVDGNKARSYAVVEAIEISKSDFTLSARITRLTLASAAGLGDFGIRSTAVYCESEAIPLARQPIDTPLEGDSIELDGLVDGLQVGQKIALCGEIDTERGVTACEIAEIAAAEHDLADATHLEAFTRLRLKGALARRYVRSTVSINANVALATHGESVANFGAAGETLGSGDATQAFQRFTLAQAPLTHVSAATGSGTRSTLQVRVQGLLWAEVPSLYGHGPDERVYVTRQSDDGKTSVIFGDGINGARLPTGSANVSASYRKGLGSAGRVAAHQLTQLLSRPLGLKAVTNPLAADGGGDPQGLEQARRNAPLAILTLGRIVSLQDYEDFAAAFAGIGQAAAVAQQGGVFITVAGADGVQPAEGSLLLGSLRDAILAAGDPLVPLAIKPYAKRLFRVGARVASTPDARRAEVLAAVEAALRAAFAFERRRFGQPVHAAEVVAVIQQVPGVEACALDTLHIVAAGPTALIEAETPGVVHAHLPAAAAAGGKAAELLLLDPAPIPLGAL</sequence>